<evidence type="ECO:0000259" key="1">
    <source>
        <dbReference type="Pfam" id="PF13471"/>
    </source>
</evidence>
<organism evidence="2 3">
    <name type="scientific">Chitinasiproducens palmae</name>
    <dbReference type="NCBI Taxonomy" id="1770053"/>
    <lineage>
        <taxon>Bacteria</taxon>
        <taxon>Pseudomonadati</taxon>
        <taxon>Pseudomonadota</taxon>
        <taxon>Betaproteobacteria</taxon>
        <taxon>Burkholderiales</taxon>
        <taxon>Burkholderiaceae</taxon>
        <taxon>Chitinasiproducens</taxon>
    </lineage>
</organism>
<dbReference type="InterPro" id="IPR032708">
    <property type="entry name" value="McjB_C"/>
</dbReference>
<dbReference type="EMBL" id="FNLO01000002">
    <property type="protein sequence ID" value="SDV47381.1"/>
    <property type="molecule type" value="Genomic_DNA"/>
</dbReference>
<protein>
    <submittedName>
        <fullName evidence="2">Transglutaminase-like superfamily protein</fullName>
    </submittedName>
</protein>
<gene>
    <name evidence="2" type="ORF">SAMN05216551_102532</name>
</gene>
<evidence type="ECO:0000313" key="2">
    <source>
        <dbReference type="EMBL" id="SDV47381.1"/>
    </source>
</evidence>
<dbReference type="RefSeq" id="WP_091905920.1">
    <property type="nucleotide sequence ID" value="NZ_FNLO01000002.1"/>
</dbReference>
<dbReference type="Pfam" id="PF13471">
    <property type="entry name" value="Transglut_core3"/>
    <property type="match status" value="1"/>
</dbReference>
<proteinExistence type="predicted"/>
<sequence length="154" mass="16642">MKSDDTHLFIVHGVVRAILLDRPVKDAYLAIFKSVFPGAVLGRFGCLSRRTAPLHLQRVCDSLYRIDNVGTACASCYSATIVAQLLAFASSLPSEMVVGVKKQDGKIVGHAWLELGMGMTVPAIVNPGQVDLAEYRPMSRMAPERAIAAWAATL</sequence>
<dbReference type="OrthoDB" id="9132093at2"/>
<dbReference type="AlphaFoldDB" id="A0A1H2PLP2"/>
<keyword evidence="3" id="KW-1185">Reference proteome</keyword>
<evidence type="ECO:0000313" key="3">
    <source>
        <dbReference type="Proteomes" id="UP000243719"/>
    </source>
</evidence>
<dbReference type="Proteomes" id="UP000243719">
    <property type="component" value="Unassembled WGS sequence"/>
</dbReference>
<reference evidence="3" key="1">
    <citation type="submission" date="2016-09" db="EMBL/GenBank/DDBJ databases">
        <authorList>
            <person name="Varghese N."/>
            <person name="Submissions S."/>
        </authorList>
    </citation>
    <scope>NUCLEOTIDE SEQUENCE [LARGE SCALE GENOMIC DNA]</scope>
    <source>
        <strain evidence="3">JS23</strain>
    </source>
</reference>
<dbReference type="STRING" id="1770053.SAMN05216551_102532"/>
<name>A0A1H2PLP2_9BURK</name>
<feature type="domain" description="Microcin J25-processing protein McjB C-terminal" evidence="1">
    <location>
        <begin position="55"/>
        <end position="138"/>
    </location>
</feature>
<accession>A0A1H2PLP2</accession>